<dbReference type="GO" id="GO:0005737">
    <property type="term" value="C:cytoplasm"/>
    <property type="evidence" value="ECO:0007669"/>
    <property type="project" value="UniProtKB-ARBA"/>
</dbReference>
<accession>K9UPB4</accession>
<dbReference type="InterPro" id="IPR029026">
    <property type="entry name" value="tRNA_m1G_MTases_N"/>
</dbReference>
<dbReference type="InterPro" id="IPR001537">
    <property type="entry name" value="SpoU_MeTrfase"/>
</dbReference>
<protein>
    <submittedName>
        <fullName evidence="5">rRNA methylase</fullName>
    </submittedName>
</protein>
<dbReference type="GO" id="GO:0006396">
    <property type="term" value="P:RNA processing"/>
    <property type="evidence" value="ECO:0007669"/>
    <property type="project" value="InterPro"/>
</dbReference>
<dbReference type="KEGG" id="cmp:Cha6605_5806"/>
<feature type="domain" description="RNA 2-O ribose methyltransferase substrate binding" evidence="4">
    <location>
        <begin position="45"/>
        <end position="119"/>
    </location>
</feature>
<evidence type="ECO:0000313" key="5">
    <source>
        <dbReference type="EMBL" id="AFY96660.1"/>
    </source>
</evidence>
<dbReference type="Pfam" id="PF00588">
    <property type="entry name" value="SpoU_methylase"/>
    <property type="match status" value="1"/>
</dbReference>
<proteinExistence type="inferred from homology"/>
<dbReference type="InterPro" id="IPR053888">
    <property type="entry name" value="MRM3-like_sub_bind"/>
</dbReference>
<gene>
    <name evidence="5" type="ORF">Cha6605_5806</name>
</gene>
<dbReference type="PANTHER" id="PTHR43191:SF2">
    <property type="entry name" value="RRNA METHYLTRANSFERASE 3, MITOCHONDRIAL"/>
    <property type="match status" value="1"/>
</dbReference>
<evidence type="ECO:0000259" key="4">
    <source>
        <dbReference type="SMART" id="SM00967"/>
    </source>
</evidence>
<dbReference type="HOGENOM" id="CLU_021322_3_2_3"/>
<dbReference type="InterPro" id="IPR013123">
    <property type="entry name" value="SpoU_subst-bd"/>
</dbReference>
<dbReference type="PANTHER" id="PTHR43191">
    <property type="entry name" value="RRNA METHYLTRANSFERASE 3"/>
    <property type="match status" value="1"/>
</dbReference>
<dbReference type="AlphaFoldDB" id="K9UPB4"/>
<evidence type="ECO:0000256" key="2">
    <source>
        <dbReference type="ARBA" id="ARBA00022603"/>
    </source>
</evidence>
<reference evidence="5 6" key="1">
    <citation type="submission" date="2012-05" db="EMBL/GenBank/DDBJ databases">
        <title>Finished chromosome of genome of Chamaesiphon sp. PCC 6605.</title>
        <authorList>
            <consortium name="US DOE Joint Genome Institute"/>
            <person name="Gugger M."/>
            <person name="Coursin T."/>
            <person name="Rippka R."/>
            <person name="Tandeau De Marsac N."/>
            <person name="Huntemann M."/>
            <person name="Wei C.-L."/>
            <person name="Han J."/>
            <person name="Detter J.C."/>
            <person name="Han C."/>
            <person name="Tapia R."/>
            <person name="Chen A."/>
            <person name="Kyrpides N."/>
            <person name="Mavromatis K."/>
            <person name="Markowitz V."/>
            <person name="Szeto E."/>
            <person name="Ivanova N."/>
            <person name="Pagani I."/>
            <person name="Pati A."/>
            <person name="Goodwin L."/>
            <person name="Nordberg H.P."/>
            <person name="Cantor M.N."/>
            <person name="Hua S.X."/>
            <person name="Woyke T."/>
            <person name="Kerfeld C.A."/>
        </authorList>
    </citation>
    <scope>NUCLEOTIDE SEQUENCE [LARGE SCALE GENOMIC DNA]</scope>
    <source>
        <strain evidence="6">ATCC 27169 / PCC 6605</strain>
    </source>
</reference>
<dbReference type="PATRIC" id="fig|1173020.3.peg.6682"/>
<dbReference type="GO" id="GO:0008173">
    <property type="term" value="F:RNA methyltransferase activity"/>
    <property type="evidence" value="ECO:0007669"/>
    <property type="project" value="InterPro"/>
</dbReference>
<dbReference type="InterPro" id="IPR029028">
    <property type="entry name" value="Alpha/beta_knot_MTases"/>
</dbReference>
<dbReference type="STRING" id="1173020.Cha6605_5806"/>
<name>K9UPB4_CHAP6</name>
<dbReference type="Proteomes" id="UP000010366">
    <property type="component" value="Chromosome"/>
</dbReference>
<evidence type="ECO:0000256" key="1">
    <source>
        <dbReference type="ARBA" id="ARBA00007228"/>
    </source>
</evidence>
<dbReference type="SUPFAM" id="SSF75217">
    <property type="entry name" value="alpha/beta knot"/>
    <property type="match status" value="1"/>
</dbReference>
<dbReference type="GO" id="GO:0003723">
    <property type="term" value="F:RNA binding"/>
    <property type="evidence" value="ECO:0007669"/>
    <property type="project" value="InterPro"/>
</dbReference>
<keyword evidence="3" id="KW-0808">Transferase</keyword>
<dbReference type="Gene3D" id="3.30.1330.30">
    <property type="match status" value="1"/>
</dbReference>
<evidence type="ECO:0000313" key="6">
    <source>
        <dbReference type="Proteomes" id="UP000010366"/>
    </source>
</evidence>
<dbReference type="GO" id="GO:0032259">
    <property type="term" value="P:methylation"/>
    <property type="evidence" value="ECO:0007669"/>
    <property type="project" value="UniProtKB-KW"/>
</dbReference>
<dbReference type="Pfam" id="PF22435">
    <property type="entry name" value="MRM3-like_sub_bind"/>
    <property type="match status" value="1"/>
</dbReference>
<dbReference type="CDD" id="cd18095">
    <property type="entry name" value="SpoU-like_rRNA-MTase"/>
    <property type="match status" value="1"/>
</dbReference>
<sequence>MVGEPDRSESLPAKLAMLTSTQNPLIKQIKKLHSPKERRETQLFLLEGTHLIQEACAVNYPLETVCCTPTWQERHPELWSLVSDSCDRLELVGDEVIKSIATTVNPDGIVATAPRLAFAKPPLRANLTLVLATIQDPGNLGTIIRTAAAASVDGLWVSHDSVDLDNPKVLRASAGQWFRLAMGVSDNLAELVKSYQQQGVRVISTTSHTETSYWDVDLRSPTLILLGNEGAGLSPDLAALADRQVKIPMSATVESLNVGTAAALMLYEVRRQQRS</sequence>
<dbReference type="Gene3D" id="3.40.1280.10">
    <property type="match status" value="1"/>
</dbReference>
<dbReference type="SMART" id="SM00967">
    <property type="entry name" value="SpoU_sub_bind"/>
    <property type="match status" value="1"/>
</dbReference>
<evidence type="ECO:0000256" key="3">
    <source>
        <dbReference type="ARBA" id="ARBA00022679"/>
    </source>
</evidence>
<dbReference type="EMBL" id="CP003600">
    <property type="protein sequence ID" value="AFY96660.1"/>
    <property type="molecule type" value="Genomic_DNA"/>
</dbReference>
<dbReference type="InterPro" id="IPR029064">
    <property type="entry name" value="Ribosomal_eL30-like_sf"/>
</dbReference>
<comment type="similarity">
    <text evidence="1">Belongs to the class IV-like SAM-binding methyltransferase superfamily. RNA methyltransferase TrmH family.</text>
</comment>
<keyword evidence="2 5" id="KW-0489">Methyltransferase</keyword>
<dbReference type="SUPFAM" id="SSF55315">
    <property type="entry name" value="L30e-like"/>
    <property type="match status" value="1"/>
</dbReference>
<dbReference type="InterPro" id="IPR051259">
    <property type="entry name" value="rRNA_Methyltransferase"/>
</dbReference>
<dbReference type="eggNOG" id="COG0566">
    <property type="taxonomic scope" value="Bacteria"/>
</dbReference>
<organism evidence="5 6">
    <name type="scientific">Chamaesiphon minutus (strain ATCC 27169 / PCC 6605)</name>
    <dbReference type="NCBI Taxonomy" id="1173020"/>
    <lineage>
        <taxon>Bacteria</taxon>
        <taxon>Bacillati</taxon>
        <taxon>Cyanobacteriota</taxon>
        <taxon>Cyanophyceae</taxon>
        <taxon>Gomontiellales</taxon>
        <taxon>Chamaesiphonaceae</taxon>
        <taxon>Chamaesiphon</taxon>
    </lineage>
</organism>
<keyword evidence="6" id="KW-1185">Reference proteome</keyword>